<evidence type="ECO:0000313" key="5">
    <source>
        <dbReference type="Proteomes" id="UP001596189"/>
    </source>
</evidence>
<dbReference type="InterPro" id="IPR047057">
    <property type="entry name" value="MerR_fam"/>
</dbReference>
<dbReference type="InterPro" id="IPR006158">
    <property type="entry name" value="Cobalamin-bd"/>
</dbReference>
<dbReference type="PROSITE" id="PS50937">
    <property type="entry name" value="HTH_MERR_2"/>
    <property type="match status" value="1"/>
</dbReference>
<reference evidence="5" key="1">
    <citation type="journal article" date="2019" name="Int. J. Syst. Evol. Microbiol.">
        <title>The Global Catalogue of Microorganisms (GCM) 10K type strain sequencing project: providing services to taxonomists for standard genome sequencing and annotation.</title>
        <authorList>
            <consortium name="The Broad Institute Genomics Platform"/>
            <consortium name="The Broad Institute Genome Sequencing Center for Infectious Disease"/>
            <person name="Wu L."/>
            <person name="Ma J."/>
        </authorList>
    </citation>
    <scope>NUCLEOTIDE SEQUENCE [LARGE SCALE GENOMIC DNA]</scope>
    <source>
        <strain evidence="5">KACC 14249</strain>
    </source>
</reference>
<dbReference type="EMBL" id="JBHSRD010000004">
    <property type="protein sequence ID" value="MFC6007975.1"/>
    <property type="molecule type" value="Genomic_DNA"/>
</dbReference>
<dbReference type="Pfam" id="PF13411">
    <property type="entry name" value="MerR_1"/>
    <property type="match status" value="1"/>
</dbReference>
<dbReference type="InterPro" id="IPR036594">
    <property type="entry name" value="Meth_synthase_dom"/>
</dbReference>
<proteinExistence type="predicted"/>
<keyword evidence="5" id="KW-1185">Reference proteome</keyword>
<dbReference type="RefSeq" id="WP_345715337.1">
    <property type="nucleotide sequence ID" value="NZ_BAABFP010000002.1"/>
</dbReference>
<dbReference type="SMART" id="SM00422">
    <property type="entry name" value="HTH_MERR"/>
    <property type="match status" value="1"/>
</dbReference>
<dbReference type="CDD" id="cd01104">
    <property type="entry name" value="HTH_MlrA-CarA"/>
    <property type="match status" value="1"/>
</dbReference>
<evidence type="ECO:0000259" key="2">
    <source>
        <dbReference type="PROSITE" id="PS50937"/>
    </source>
</evidence>
<evidence type="ECO:0000259" key="3">
    <source>
        <dbReference type="PROSITE" id="PS51332"/>
    </source>
</evidence>
<feature type="domain" description="B12-binding" evidence="3">
    <location>
        <begin position="203"/>
        <end position="317"/>
    </location>
</feature>
<dbReference type="InterPro" id="IPR009061">
    <property type="entry name" value="DNA-bd_dom_put_sf"/>
</dbReference>
<dbReference type="InterPro" id="IPR000551">
    <property type="entry name" value="MerR-type_HTH_dom"/>
</dbReference>
<dbReference type="SUPFAM" id="SSF52242">
    <property type="entry name" value="Cobalamin (vitamin B12)-binding domain"/>
    <property type="match status" value="1"/>
</dbReference>
<protein>
    <submittedName>
        <fullName evidence="4">MerR family transcriptional regulator</fullName>
    </submittedName>
</protein>
<dbReference type="PROSITE" id="PS51332">
    <property type="entry name" value="B12_BINDING"/>
    <property type="match status" value="1"/>
</dbReference>
<dbReference type="Gene3D" id="3.40.50.280">
    <property type="entry name" value="Cobalamin-binding domain"/>
    <property type="match status" value="1"/>
</dbReference>
<gene>
    <name evidence="4" type="ORF">ACFQDO_12640</name>
</gene>
<dbReference type="Gene3D" id="1.10.1660.10">
    <property type="match status" value="1"/>
</dbReference>
<dbReference type="Gene3D" id="1.10.1240.10">
    <property type="entry name" value="Methionine synthase domain"/>
    <property type="match status" value="1"/>
</dbReference>
<accession>A0ABW1JG93</accession>
<name>A0ABW1JG93_9ACTN</name>
<comment type="caution">
    <text evidence="4">The sequence shown here is derived from an EMBL/GenBank/DDBJ whole genome shotgun (WGS) entry which is preliminary data.</text>
</comment>
<dbReference type="Pfam" id="PF02607">
    <property type="entry name" value="B12-binding_2"/>
    <property type="match status" value="1"/>
</dbReference>
<organism evidence="4 5">
    <name type="scientific">Angustibacter luteus</name>
    <dbReference type="NCBI Taxonomy" id="658456"/>
    <lineage>
        <taxon>Bacteria</taxon>
        <taxon>Bacillati</taxon>
        <taxon>Actinomycetota</taxon>
        <taxon>Actinomycetes</taxon>
        <taxon>Kineosporiales</taxon>
        <taxon>Kineosporiaceae</taxon>
    </lineage>
</organism>
<dbReference type="Proteomes" id="UP001596189">
    <property type="component" value="Unassembled WGS sequence"/>
</dbReference>
<dbReference type="SUPFAM" id="SSF46955">
    <property type="entry name" value="Putative DNA-binding domain"/>
    <property type="match status" value="1"/>
</dbReference>
<keyword evidence="1" id="KW-0238">DNA-binding</keyword>
<feature type="domain" description="HTH merR-type" evidence="2">
    <location>
        <begin position="16"/>
        <end position="85"/>
    </location>
</feature>
<evidence type="ECO:0000313" key="4">
    <source>
        <dbReference type="EMBL" id="MFC6007975.1"/>
    </source>
</evidence>
<evidence type="ECO:0000256" key="1">
    <source>
        <dbReference type="ARBA" id="ARBA00023125"/>
    </source>
</evidence>
<dbReference type="InterPro" id="IPR003759">
    <property type="entry name" value="Cbl-bd_cap"/>
</dbReference>
<dbReference type="PANTHER" id="PTHR30204">
    <property type="entry name" value="REDOX-CYCLING DRUG-SENSING TRANSCRIPTIONAL ACTIVATOR SOXR"/>
    <property type="match status" value="1"/>
</dbReference>
<dbReference type="PANTHER" id="PTHR30204:SF97">
    <property type="entry name" value="MERR FAMILY REGULATORY PROTEIN"/>
    <property type="match status" value="1"/>
</dbReference>
<dbReference type="Pfam" id="PF02310">
    <property type="entry name" value="B12-binding"/>
    <property type="match status" value="1"/>
</dbReference>
<sequence>MIERRTQDTGLPESSTLTVAAVAKRLGVAPATLRTWARRYGLGPTDHTAGSHRRYNSTDLARLVVMRRLTHEGLSPAQAAEYALSGDPTEESGVTELDVVGERVARAGGGRVVPLREASAAARGLARASMTLDAHGITEVLRRQIRTEGVVATWESLVSPVLIGLGERFASTGEGVEVEHLFSECLTSVLNATTVTLERPRNTAQVVLACPTDEQHSLPLHAVSAALAERGVLVRQLGMRVPDDALLAAVRRSGPAVVMLYASMPVQSTDVLAELARVRPAPRVLVGGPGWGRDVPPYVTSVESLTDTVEEIIASIL</sequence>
<dbReference type="InterPro" id="IPR036724">
    <property type="entry name" value="Cobalamin-bd_sf"/>
</dbReference>